<accession>A0AAN1SXS5</accession>
<keyword evidence="2" id="KW-1185">Reference proteome</keyword>
<dbReference type="Pfam" id="PF04430">
    <property type="entry name" value="DUF498"/>
    <property type="match status" value="1"/>
</dbReference>
<evidence type="ECO:0000313" key="1">
    <source>
        <dbReference type="EMBL" id="BBI98905.1"/>
    </source>
</evidence>
<dbReference type="EMBL" id="AP019536">
    <property type="protein sequence ID" value="BBI98905.1"/>
    <property type="molecule type" value="Genomic_DNA"/>
</dbReference>
<name>A0AAN1SXS5_9PROT</name>
<dbReference type="Proteomes" id="UP001319121">
    <property type="component" value="Chromosome"/>
</dbReference>
<dbReference type="Gene3D" id="3.40.1230.10">
    <property type="entry name" value="MTH938-like"/>
    <property type="match status" value="1"/>
</dbReference>
<dbReference type="KEGG" id="fku:FGKAn22_05980"/>
<dbReference type="InterPro" id="IPR007523">
    <property type="entry name" value="NDUFAF3/AAMDC"/>
</dbReference>
<protein>
    <recommendedName>
        <fullName evidence="3">NADH dehydrogenase [ubiquinone] 1 alpha subcomplex assembly factor 3</fullName>
    </recommendedName>
</protein>
<dbReference type="RefSeq" id="WP_246487479.1">
    <property type="nucleotide sequence ID" value="NZ_AP019536.1"/>
</dbReference>
<dbReference type="AlphaFoldDB" id="A0AAN1SXS5"/>
<dbReference type="PANTHER" id="PTHR21192:SF2">
    <property type="entry name" value="NADH DEHYDROGENASE [UBIQUINONE] 1 ALPHA SUBCOMPLEX ASSEMBLY FACTOR 3"/>
    <property type="match status" value="1"/>
</dbReference>
<dbReference type="InterPro" id="IPR036748">
    <property type="entry name" value="MTH938-like_sf"/>
</dbReference>
<dbReference type="SUPFAM" id="SSF64076">
    <property type="entry name" value="MTH938-like"/>
    <property type="match status" value="1"/>
</dbReference>
<dbReference type="CDD" id="cd05560">
    <property type="entry name" value="Xcc1710_like"/>
    <property type="match status" value="1"/>
</dbReference>
<sequence>MHLTRLGDTKMFTAHGADYVTVSGERYGTSVVVLADEVRSDWRVAGFDALTEADFAWFLALKPEVLLFGTGARQRFAHPKLYRALTDAGIAVEFMDTPAACRTYNILVAEDRRVAAAILL</sequence>
<evidence type="ECO:0000313" key="2">
    <source>
        <dbReference type="Proteomes" id="UP001319121"/>
    </source>
</evidence>
<gene>
    <name evidence="1" type="ORF">FGKAn22_05980</name>
</gene>
<evidence type="ECO:0008006" key="3">
    <source>
        <dbReference type="Google" id="ProtNLM"/>
    </source>
</evidence>
<proteinExistence type="predicted"/>
<organism evidence="1 2">
    <name type="scientific">Ferrigenium kumadai</name>
    <dbReference type="NCBI Taxonomy" id="1682490"/>
    <lineage>
        <taxon>Bacteria</taxon>
        <taxon>Pseudomonadati</taxon>
        <taxon>Pseudomonadota</taxon>
        <taxon>Betaproteobacteria</taxon>
        <taxon>Nitrosomonadales</taxon>
        <taxon>Gallionellaceae</taxon>
        <taxon>Ferrigenium</taxon>
    </lineage>
</organism>
<dbReference type="PANTHER" id="PTHR21192">
    <property type="entry name" value="NUCLEAR PROTEIN E3-3"/>
    <property type="match status" value="1"/>
</dbReference>
<reference evidence="1 2" key="1">
    <citation type="submission" date="2019-03" db="EMBL/GenBank/DDBJ databases">
        <title>Complete genome sequence of Ferrigenium kumadai strain An22, a microaerophilic iron-oxidizing bacterium isolated from a paddy field soil.</title>
        <authorList>
            <person name="Watanabe T."/>
            <person name="Asakawa S."/>
        </authorList>
    </citation>
    <scope>NUCLEOTIDE SEQUENCE [LARGE SCALE GENOMIC DNA]</scope>
    <source>
        <strain evidence="1 2">An22</strain>
    </source>
</reference>